<proteinExistence type="predicted"/>
<sequence length="104" mass="12515">MTFKLESRIKELEKGRRDTYAENIKHDIKIYELKAEVTKLRCDIDELKKSESKKNHKFQTKCIQIAKEIINEEPIIKYRPSFLNGLELDTFFQKYQITLEMQET</sequence>
<dbReference type="AlphaFoldDB" id="A0A397SIV0"/>
<name>A0A397SIV0_9GLOM</name>
<dbReference type="EMBL" id="QKYT01000534">
    <property type="protein sequence ID" value="RIA83907.1"/>
    <property type="molecule type" value="Genomic_DNA"/>
</dbReference>
<comment type="caution">
    <text evidence="1">The sequence shown here is derived from an EMBL/GenBank/DDBJ whole genome shotgun (WGS) entry which is preliminary data.</text>
</comment>
<reference evidence="1 2" key="1">
    <citation type="submission" date="2018-06" db="EMBL/GenBank/DDBJ databases">
        <title>Comparative genomics reveals the genomic features of Rhizophagus irregularis, R. cerebriforme, R. diaphanum and Gigaspora rosea, and their symbiotic lifestyle signature.</title>
        <authorList>
            <person name="Morin E."/>
            <person name="San Clemente H."/>
            <person name="Chen E.C.H."/>
            <person name="De La Providencia I."/>
            <person name="Hainaut M."/>
            <person name="Kuo A."/>
            <person name="Kohler A."/>
            <person name="Murat C."/>
            <person name="Tang N."/>
            <person name="Roy S."/>
            <person name="Loubradou J."/>
            <person name="Henrissat B."/>
            <person name="Grigoriev I.V."/>
            <person name="Corradi N."/>
            <person name="Roux C."/>
            <person name="Martin F.M."/>
        </authorList>
    </citation>
    <scope>NUCLEOTIDE SEQUENCE [LARGE SCALE GENOMIC DNA]</scope>
    <source>
        <strain evidence="1 2">DAOM 227022</strain>
    </source>
</reference>
<accession>A0A397SIV0</accession>
<dbReference type="OrthoDB" id="2425070at2759"/>
<dbReference type="Proteomes" id="UP000265703">
    <property type="component" value="Unassembled WGS sequence"/>
</dbReference>
<protein>
    <submittedName>
        <fullName evidence="1">Uncharacterized protein</fullName>
    </submittedName>
</protein>
<organism evidence="1 2">
    <name type="scientific">Glomus cerebriforme</name>
    <dbReference type="NCBI Taxonomy" id="658196"/>
    <lineage>
        <taxon>Eukaryota</taxon>
        <taxon>Fungi</taxon>
        <taxon>Fungi incertae sedis</taxon>
        <taxon>Mucoromycota</taxon>
        <taxon>Glomeromycotina</taxon>
        <taxon>Glomeromycetes</taxon>
        <taxon>Glomerales</taxon>
        <taxon>Glomeraceae</taxon>
        <taxon>Glomus</taxon>
    </lineage>
</organism>
<keyword evidence="2" id="KW-1185">Reference proteome</keyword>
<evidence type="ECO:0000313" key="2">
    <source>
        <dbReference type="Proteomes" id="UP000265703"/>
    </source>
</evidence>
<evidence type="ECO:0000313" key="1">
    <source>
        <dbReference type="EMBL" id="RIA83907.1"/>
    </source>
</evidence>
<gene>
    <name evidence="1" type="ORF">C1645_833079</name>
</gene>